<dbReference type="OrthoDB" id="1111222at2"/>
<evidence type="ECO:0000259" key="3">
    <source>
        <dbReference type="Pfam" id="PF14258"/>
    </source>
</evidence>
<keyword evidence="2" id="KW-0812">Transmembrane</keyword>
<dbReference type="Pfam" id="PF14258">
    <property type="entry name" value="DUF4350"/>
    <property type="match status" value="1"/>
</dbReference>
<protein>
    <recommendedName>
        <fullName evidence="3">DUF4350 domain-containing protein</fullName>
    </recommendedName>
</protein>
<evidence type="ECO:0000313" key="4">
    <source>
        <dbReference type="EMBL" id="RSK45658.1"/>
    </source>
</evidence>
<comment type="caution">
    <text evidence="4">The sequence shown here is derived from an EMBL/GenBank/DDBJ whole genome shotgun (WGS) entry which is preliminary data.</text>
</comment>
<feature type="domain" description="DUF4350" evidence="3">
    <location>
        <begin position="159"/>
        <end position="315"/>
    </location>
</feature>
<keyword evidence="5" id="KW-1185">Reference proteome</keyword>
<dbReference type="EMBL" id="RWIU01000001">
    <property type="protein sequence ID" value="RSK45658.1"/>
    <property type="molecule type" value="Genomic_DNA"/>
</dbReference>
<keyword evidence="2" id="KW-0472">Membrane</keyword>
<name>A0A3R9V307_9BACT</name>
<organism evidence="4 5">
    <name type="scientific">Hymenobacter perfusus</name>
    <dbReference type="NCBI Taxonomy" id="1236770"/>
    <lineage>
        <taxon>Bacteria</taxon>
        <taxon>Pseudomonadati</taxon>
        <taxon>Bacteroidota</taxon>
        <taxon>Cytophagia</taxon>
        <taxon>Cytophagales</taxon>
        <taxon>Hymenobacteraceae</taxon>
        <taxon>Hymenobacter</taxon>
    </lineage>
</organism>
<keyword evidence="2" id="KW-1133">Transmembrane helix</keyword>
<accession>A0A3R9V307</accession>
<dbReference type="AlphaFoldDB" id="A0A3R9V307"/>
<evidence type="ECO:0000256" key="2">
    <source>
        <dbReference type="SAM" id="Phobius"/>
    </source>
</evidence>
<dbReference type="InterPro" id="IPR025646">
    <property type="entry name" value="DUF4350"/>
</dbReference>
<dbReference type="RefSeq" id="WP_125434620.1">
    <property type="nucleotide sequence ID" value="NZ_RWIU01000001.1"/>
</dbReference>
<evidence type="ECO:0000313" key="5">
    <source>
        <dbReference type="Proteomes" id="UP000270291"/>
    </source>
</evidence>
<sequence>MTTFRWYMLGLGLLFAAYVAVEYYRPKPLDWSPTLQNEDKIPYGTYVLFDQLPGMLGVPRADVRTVRAPIYSQIEGVDEDDLPATAVTDSATSAAAAERDELIEQLDSVTNGTPADSAATTAAGTPKTPPANTEQPNEGQPTDNDDRDYAAGLSDGDYQPATYLFVANSFELSRQDCRSLLRHIARGNDVLIAAENFDSFFADTVGFKTSVYTPSIKLRKTSAKALLANDSVRLQFSNPTLATKAGVRLPLLAASSRLQAKQNIADKATQLATDEQGQPVLLRVPHGRGHLYLCSVPLAFSNYYLLQPRTSNFAFSSLSYLPTGRTVWWDEYQKQGRRGEQSLLRVLLEHEALRYAMYLTLAVAILFVGIEARRRQRVIPILKPLPNTTLLFTRTVAGLYRQGSSHALIAEKKIGLFLEHLRTRYHEPALDLTDADTRERLSQKSGVARQEIDALVRRINFLLTAPQISDTELLNLNKAILAFRQTAA</sequence>
<proteinExistence type="predicted"/>
<dbReference type="Proteomes" id="UP000270291">
    <property type="component" value="Unassembled WGS sequence"/>
</dbReference>
<feature type="region of interest" description="Disordered" evidence="1">
    <location>
        <begin position="109"/>
        <end position="153"/>
    </location>
</feature>
<reference evidence="4 5" key="1">
    <citation type="submission" date="2018-12" db="EMBL/GenBank/DDBJ databases">
        <authorList>
            <person name="Feng G."/>
            <person name="Zhu H."/>
        </authorList>
    </citation>
    <scope>NUCLEOTIDE SEQUENCE [LARGE SCALE GENOMIC DNA]</scope>
    <source>
        <strain evidence="4 5">LMG 26000</strain>
    </source>
</reference>
<feature type="transmembrane region" description="Helical" evidence="2">
    <location>
        <begin position="352"/>
        <end position="370"/>
    </location>
</feature>
<feature type="compositionally biased region" description="Low complexity" evidence="1">
    <location>
        <begin position="118"/>
        <end position="133"/>
    </location>
</feature>
<gene>
    <name evidence="4" type="ORF">EI293_00345</name>
</gene>
<evidence type="ECO:0000256" key="1">
    <source>
        <dbReference type="SAM" id="MobiDB-lite"/>
    </source>
</evidence>
<feature type="transmembrane region" description="Helical" evidence="2">
    <location>
        <begin position="6"/>
        <end position="24"/>
    </location>
</feature>